<dbReference type="InterPro" id="IPR003675">
    <property type="entry name" value="Rce1/LyrA-like_dom"/>
</dbReference>
<dbReference type="EMBL" id="JAJEWP010000006">
    <property type="protein sequence ID" value="MCC2617955.1"/>
    <property type="molecule type" value="Genomic_DNA"/>
</dbReference>
<dbReference type="InterPro" id="IPR052710">
    <property type="entry name" value="CAAX_protease"/>
</dbReference>
<accession>A0ABS8GDH5</accession>
<keyword evidence="3" id="KW-0378">Hydrolase</keyword>
<dbReference type="PANTHER" id="PTHR36435:SF1">
    <property type="entry name" value="CAAX AMINO TERMINAL PROTEASE FAMILY PROTEIN"/>
    <property type="match status" value="1"/>
</dbReference>
<dbReference type="PANTHER" id="PTHR36435">
    <property type="entry name" value="SLR1288 PROTEIN"/>
    <property type="match status" value="1"/>
</dbReference>
<dbReference type="GO" id="GO:0016874">
    <property type="term" value="F:ligase activity"/>
    <property type="evidence" value="ECO:0007669"/>
    <property type="project" value="UniProtKB-KW"/>
</dbReference>
<feature type="transmembrane region" description="Helical" evidence="1">
    <location>
        <begin position="52"/>
        <end position="68"/>
    </location>
</feature>
<dbReference type="Proteomes" id="UP001520878">
    <property type="component" value="Unassembled WGS sequence"/>
</dbReference>
<keyword evidence="1" id="KW-0812">Transmembrane</keyword>
<feature type="transmembrane region" description="Helical" evidence="1">
    <location>
        <begin position="129"/>
        <end position="150"/>
    </location>
</feature>
<evidence type="ECO:0000313" key="3">
    <source>
        <dbReference type="EMBL" id="MCC2617955.1"/>
    </source>
</evidence>
<evidence type="ECO:0000313" key="4">
    <source>
        <dbReference type="Proteomes" id="UP001520878"/>
    </source>
</evidence>
<feature type="transmembrane region" description="Helical" evidence="1">
    <location>
        <begin position="106"/>
        <end position="122"/>
    </location>
</feature>
<keyword evidence="1" id="KW-0472">Membrane</keyword>
<evidence type="ECO:0000256" key="1">
    <source>
        <dbReference type="SAM" id="Phobius"/>
    </source>
</evidence>
<proteinExistence type="predicted"/>
<dbReference type="Pfam" id="PF02517">
    <property type="entry name" value="Rce1-like"/>
    <property type="match status" value="1"/>
</dbReference>
<comment type="caution">
    <text evidence="3">The sequence shown here is derived from an EMBL/GenBank/DDBJ whole genome shotgun (WGS) entry which is preliminary data.</text>
</comment>
<feature type="transmembrane region" description="Helical" evidence="1">
    <location>
        <begin position="9"/>
        <end position="32"/>
    </location>
</feature>
<reference evidence="3 4" key="1">
    <citation type="submission" date="2021-10" db="EMBL/GenBank/DDBJ databases">
        <title>Draft genome of Aestuariibacter halophilus JC2043.</title>
        <authorList>
            <person name="Emsley S.A."/>
            <person name="Pfannmuller K.M."/>
            <person name="Ushijima B."/>
            <person name="Saw J.H."/>
            <person name="Videau P."/>
        </authorList>
    </citation>
    <scope>NUCLEOTIDE SEQUENCE [LARGE SCALE GENOMIC DNA]</scope>
    <source>
        <strain evidence="3 4">JC2043</strain>
    </source>
</reference>
<dbReference type="GO" id="GO:0008237">
    <property type="term" value="F:metallopeptidase activity"/>
    <property type="evidence" value="ECO:0007669"/>
    <property type="project" value="UniProtKB-KW"/>
</dbReference>
<keyword evidence="1" id="KW-1133">Transmembrane helix</keyword>
<keyword evidence="4" id="KW-1185">Reference proteome</keyword>
<keyword evidence="3" id="KW-0645">Protease</keyword>
<keyword evidence="3" id="KW-0482">Metalloprotease</keyword>
<gene>
    <name evidence="3" type="ORF">LJ739_17005</name>
</gene>
<keyword evidence="3" id="KW-0436">Ligase</keyword>
<feature type="transmembrane region" description="Helical" evidence="1">
    <location>
        <begin position="80"/>
        <end position="100"/>
    </location>
</feature>
<feature type="domain" description="CAAX prenyl protease 2/Lysostaphin resistance protein A-like" evidence="2">
    <location>
        <begin position="54"/>
        <end position="142"/>
    </location>
</feature>
<evidence type="ECO:0000259" key="2">
    <source>
        <dbReference type="Pfam" id="PF02517"/>
    </source>
</evidence>
<name>A0ABS8GDH5_9ALTE</name>
<protein>
    <submittedName>
        <fullName evidence="3">CPBP family intramembrane metalloprotease</fullName>
    </submittedName>
</protein>
<sequence>MDSEKLRRLLIFSSNKAYVLFSIYLITLYFLYLNTDYLSSEVTSSKNVLNQYGVWWSLIFIGLIGPLVEEFIFRYLLFKLLSALKMILVLTVSSALWAVLHYSGNLLVPIMLFVLGWILGVLRIQSDSILSPTIVHASNNVIFIFFLMLVI</sequence>
<organism evidence="3 4">
    <name type="scientific">Fluctibacter halophilus</name>
    <dbReference type="NCBI Taxonomy" id="226011"/>
    <lineage>
        <taxon>Bacteria</taxon>
        <taxon>Pseudomonadati</taxon>
        <taxon>Pseudomonadota</taxon>
        <taxon>Gammaproteobacteria</taxon>
        <taxon>Alteromonadales</taxon>
        <taxon>Alteromonadaceae</taxon>
        <taxon>Fluctibacter</taxon>
    </lineage>
</organism>